<dbReference type="EMBL" id="JARTFS010000003">
    <property type="protein sequence ID" value="MED4400437.1"/>
    <property type="molecule type" value="Genomic_DNA"/>
</dbReference>
<reference evidence="2 3" key="1">
    <citation type="submission" date="2023-03" db="EMBL/GenBank/DDBJ databases">
        <title>Bacillus Genome Sequencing.</title>
        <authorList>
            <person name="Dunlap C."/>
        </authorList>
    </citation>
    <scope>NUCLEOTIDE SEQUENCE [LARGE SCALE GENOMIC DNA]</scope>
    <source>
        <strain evidence="2 3">NRS-1717</strain>
    </source>
</reference>
<gene>
    <name evidence="2" type="ORF">P9271_03645</name>
</gene>
<dbReference type="InterPro" id="IPR023378">
    <property type="entry name" value="YheA/YmcA-like_dom_sf"/>
</dbReference>
<dbReference type="GeneID" id="301142373"/>
<dbReference type="Gene3D" id="1.20.1500.10">
    <property type="entry name" value="YheA/YmcA-like"/>
    <property type="match status" value="1"/>
</dbReference>
<sequence length="116" mass="13625">MAENIYDVAYDLEKLLREADEYKQLTALYSEVNGDPQAKQLFDDFRIIQLELQQKQMAGQEITQEEVEKAQQKAQEVQQNEKISQLMEVEQRMSVLVNQLNKIIMKPLEDLYGNMQ</sequence>
<dbReference type="InterPro" id="IPR010368">
    <property type="entry name" value="Com_YlbF"/>
</dbReference>
<name>A0ABU6NTG5_9BACI</name>
<dbReference type="Pfam" id="PF06133">
    <property type="entry name" value="Com_YlbF"/>
    <property type="match status" value="1"/>
</dbReference>
<dbReference type="Proteomes" id="UP001342826">
    <property type="component" value="Unassembled WGS sequence"/>
</dbReference>
<comment type="caution">
    <text evidence="2">The sequence shown here is derived from an EMBL/GenBank/DDBJ whole genome shotgun (WGS) entry which is preliminary data.</text>
</comment>
<protein>
    <recommendedName>
        <fullName evidence="1">UPF0342 protein P9271_03645</fullName>
    </recommendedName>
</protein>
<accession>A0ABU6NTG5</accession>
<keyword evidence="3" id="KW-1185">Reference proteome</keyword>
<proteinExistence type="inferred from homology"/>
<comment type="similarity">
    <text evidence="1">Belongs to the UPF0342 family.</text>
</comment>
<dbReference type="SUPFAM" id="SSF158622">
    <property type="entry name" value="YheA/YmcA-like"/>
    <property type="match status" value="1"/>
</dbReference>
<organism evidence="2 3">
    <name type="scientific">Metabacillus fastidiosus</name>
    <dbReference type="NCBI Taxonomy" id="1458"/>
    <lineage>
        <taxon>Bacteria</taxon>
        <taxon>Bacillati</taxon>
        <taxon>Bacillota</taxon>
        <taxon>Bacilli</taxon>
        <taxon>Bacillales</taxon>
        <taxon>Bacillaceae</taxon>
        <taxon>Metabacillus</taxon>
    </lineage>
</organism>
<evidence type="ECO:0000313" key="3">
    <source>
        <dbReference type="Proteomes" id="UP001342826"/>
    </source>
</evidence>
<evidence type="ECO:0000313" key="2">
    <source>
        <dbReference type="EMBL" id="MED4400437.1"/>
    </source>
</evidence>
<dbReference type="HAMAP" id="MF_01526">
    <property type="entry name" value="UPF0342"/>
    <property type="match status" value="1"/>
</dbReference>
<dbReference type="RefSeq" id="WP_066233138.1">
    <property type="nucleotide sequence ID" value="NZ_JARSOS010000073.1"/>
</dbReference>
<evidence type="ECO:0000256" key="1">
    <source>
        <dbReference type="HAMAP-Rule" id="MF_01526"/>
    </source>
</evidence>